<keyword evidence="2" id="KW-0255">Endonuclease</keyword>
<name>A0A521F3G1_9BACT</name>
<gene>
    <name evidence="2" type="ORF">SAMN06265219_114110</name>
</gene>
<feature type="domain" description="DUF559" evidence="1">
    <location>
        <begin position="12"/>
        <end position="116"/>
    </location>
</feature>
<dbReference type="PANTHER" id="PTHR38590">
    <property type="entry name" value="BLL0828 PROTEIN"/>
    <property type="match status" value="1"/>
</dbReference>
<dbReference type="InterPro" id="IPR007569">
    <property type="entry name" value="DUF559"/>
</dbReference>
<keyword evidence="2" id="KW-0540">Nuclease</keyword>
<evidence type="ECO:0000313" key="2">
    <source>
        <dbReference type="EMBL" id="SMO90151.1"/>
    </source>
</evidence>
<evidence type="ECO:0000259" key="1">
    <source>
        <dbReference type="Pfam" id="PF04480"/>
    </source>
</evidence>
<dbReference type="Proteomes" id="UP000317557">
    <property type="component" value="Unassembled WGS sequence"/>
</dbReference>
<dbReference type="InterPro" id="IPR011335">
    <property type="entry name" value="Restrct_endonuc-II-like"/>
</dbReference>
<accession>A0A521F3G1</accession>
<dbReference type="OrthoDB" id="9798754at2"/>
<evidence type="ECO:0000313" key="3">
    <source>
        <dbReference type="Proteomes" id="UP000317557"/>
    </source>
</evidence>
<proteinExistence type="predicted"/>
<organism evidence="2 3">
    <name type="scientific">Gracilimonas mengyeensis</name>
    <dbReference type="NCBI Taxonomy" id="1302730"/>
    <lineage>
        <taxon>Bacteria</taxon>
        <taxon>Pseudomonadati</taxon>
        <taxon>Balneolota</taxon>
        <taxon>Balneolia</taxon>
        <taxon>Balneolales</taxon>
        <taxon>Balneolaceae</taxon>
        <taxon>Gracilimonas</taxon>
    </lineage>
</organism>
<dbReference type="Gene3D" id="3.40.960.10">
    <property type="entry name" value="VSR Endonuclease"/>
    <property type="match status" value="1"/>
</dbReference>
<sequence>MNRNTIIPYKTRMREVARQLRKEMPLSEVLLWQQLRNRKLGVQFHRQVPMEVFVVDFYCHELMLAIEVDGCSHENPQQAASDDERQRRLKAYGVEFIRIDDVDVKQNLDGVVRYIAGKVDKMKAKQECAG</sequence>
<dbReference type="SUPFAM" id="SSF52980">
    <property type="entry name" value="Restriction endonuclease-like"/>
    <property type="match status" value="1"/>
</dbReference>
<dbReference type="EMBL" id="FXTP01000014">
    <property type="protein sequence ID" value="SMO90151.1"/>
    <property type="molecule type" value="Genomic_DNA"/>
</dbReference>
<dbReference type="AlphaFoldDB" id="A0A521F3G1"/>
<dbReference type="GO" id="GO:0004519">
    <property type="term" value="F:endonuclease activity"/>
    <property type="evidence" value="ECO:0007669"/>
    <property type="project" value="UniProtKB-KW"/>
</dbReference>
<dbReference type="InterPro" id="IPR047216">
    <property type="entry name" value="Endonuclease_DUF559_bact"/>
</dbReference>
<dbReference type="CDD" id="cd01038">
    <property type="entry name" value="Endonuclease_DUF559"/>
    <property type="match status" value="1"/>
</dbReference>
<dbReference type="Pfam" id="PF04480">
    <property type="entry name" value="DUF559"/>
    <property type="match status" value="1"/>
</dbReference>
<keyword evidence="3" id="KW-1185">Reference proteome</keyword>
<dbReference type="PANTHER" id="PTHR38590:SF1">
    <property type="entry name" value="BLL0828 PROTEIN"/>
    <property type="match status" value="1"/>
</dbReference>
<keyword evidence="2" id="KW-0378">Hydrolase</keyword>
<protein>
    <submittedName>
        <fullName evidence="2">Very-short-patch-repair endonuclease</fullName>
    </submittedName>
</protein>
<dbReference type="RefSeq" id="WP_142455560.1">
    <property type="nucleotide sequence ID" value="NZ_FXTP01000014.1"/>
</dbReference>
<reference evidence="2 3" key="1">
    <citation type="submission" date="2017-05" db="EMBL/GenBank/DDBJ databases">
        <authorList>
            <person name="Varghese N."/>
            <person name="Submissions S."/>
        </authorList>
    </citation>
    <scope>NUCLEOTIDE SEQUENCE [LARGE SCALE GENOMIC DNA]</scope>
    <source>
        <strain evidence="2 3">DSM 21985</strain>
    </source>
</reference>